<sequence length="171" mass="18803">MSLFWSLRSSPRLFFFSPRTIAPKLLTPLNPSLYFNSLDLKQHARFHLVVSFPYPNGSSGQSRKGLATPLLSCPLAPANPRPRPRGIRRPAPGSQHPPRRKNPPNQPIHSPDRGPDGCSRRRTSSPQQRTPSRQRWASGKGAAVGAAGRKTKPTAWHLGCCGRYVVPSALS</sequence>
<gene>
    <name evidence="2" type="ORF">BJX67DRAFT_94419</name>
</gene>
<keyword evidence="3" id="KW-1185">Reference proteome</keyword>
<reference evidence="2 3" key="1">
    <citation type="submission" date="2024-07" db="EMBL/GenBank/DDBJ databases">
        <title>Section-level genome sequencing and comparative genomics of Aspergillus sections Usti and Cavernicolus.</title>
        <authorList>
            <consortium name="Lawrence Berkeley National Laboratory"/>
            <person name="Nybo J.L."/>
            <person name="Vesth T.C."/>
            <person name="Theobald S."/>
            <person name="Frisvad J.C."/>
            <person name="Larsen T.O."/>
            <person name="Kjaerboelling I."/>
            <person name="Rothschild-Mancinelli K."/>
            <person name="Lyhne E.K."/>
            <person name="Kogle M.E."/>
            <person name="Barry K."/>
            <person name="Clum A."/>
            <person name="Na H."/>
            <person name="Ledsgaard L."/>
            <person name="Lin J."/>
            <person name="Lipzen A."/>
            <person name="Kuo A."/>
            <person name="Riley R."/>
            <person name="Mondo S."/>
            <person name="Labutti K."/>
            <person name="Haridas S."/>
            <person name="Pangalinan J."/>
            <person name="Salamov A.A."/>
            <person name="Simmons B.A."/>
            <person name="Magnuson J.K."/>
            <person name="Chen J."/>
            <person name="Drula E."/>
            <person name="Henrissat B."/>
            <person name="Wiebenga A."/>
            <person name="Lubbers R.J."/>
            <person name="Gomes A.C."/>
            <person name="Macurrencykelacurrency M.R."/>
            <person name="Stajich J."/>
            <person name="Grigoriev I.V."/>
            <person name="Mortensen U.H."/>
            <person name="De Vries R.P."/>
            <person name="Baker S.E."/>
            <person name="Andersen M.R."/>
        </authorList>
    </citation>
    <scope>NUCLEOTIDE SEQUENCE [LARGE SCALE GENOMIC DNA]</scope>
    <source>
        <strain evidence="2 3">CBS 449.75</strain>
    </source>
</reference>
<proteinExistence type="predicted"/>
<dbReference type="RefSeq" id="XP_070890928.1">
    <property type="nucleotide sequence ID" value="XM_071035649.1"/>
</dbReference>
<evidence type="ECO:0000313" key="2">
    <source>
        <dbReference type="EMBL" id="KAL2871949.1"/>
    </source>
</evidence>
<feature type="compositionally biased region" description="Basic and acidic residues" evidence="1">
    <location>
        <begin position="110"/>
        <end position="119"/>
    </location>
</feature>
<accession>A0ABR4M5S2</accession>
<evidence type="ECO:0000256" key="1">
    <source>
        <dbReference type="SAM" id="MobiDB-lite"/>
    </source>
</evidence>
<protein>
    <submittedName>
        <fullName evidence="2">Uncharacterized protein</fullName>
    </submittedName>
</protein>
<organism evidence="2 3">
    <name type="scientific">Aspergillus lucknowensis</name>
    <dbReference type="NCBI Taxonomy" id="176173"/>
    <lineage>
        <taxon>Eukaryota</taxon>
        <taxon>Fungi</taxon>
        <taxon>Dikarya</taxon>
        <taxon>Ascomycota</taxon>
        <taxon>Pezizomycotina</taxon>
        <taxon>Eurotiomycetes</taxon>
        <taxon>Eurotiomycetidae</taxon>
        <taxon>Eurotiales</taxon>
        <taxon>Aspergillaceae</taxon>
        <taxon>Aspergillus</taxon>
        <taxon>Aspergillus subgen. Nidulantes</taxon>
    </lineage>
</organism>
<dbReference type="EMBL" id="JBFXLQ010000002">
    <property type="protein sequence ID" value="KAL2871949.1"/>
    <property type="molecule type" value="Genomic_DNA"/>
</dbReference>
<name>A0ABR4M5S2_9EURO</name>
<comment type="caution">
    <text evidence="2">The sequence shown here is derived from an EMBL/GenBank/DDBJ whole genome shotgun (WGS) entry which is preliminary data.</text>
</comment>
<dbReference type="GeneID" id="98150721"/>
<feature type="region of interest" description="Disordered" evidence="1">
    <location>
        <begin position="57"/>
        <end position="152"/>
    </location>
</feature>
<dbReference type="Proteomes" id="UP001610432">
    <property type="component" value="Unassembled WGS sequence"/>
</dbReference>
<feature type="compositionally biased region" description="Low complexity" evidence="1">
    <location>
        <begin position="124"/>
        <end position="148"/>
    </location>
</feature>
<evidence type="ECO:0000313" key="3">
    <source>
        <dbReference type="Proteomes" id="UP001610432"/>
    </source>
</evidence>